<sequence>MDAGSYDNVEFPIRKPVTTSGSYTVSSKYVSSGGSSKSGGVGGGSSSSSSTTISSSNSSGGVNSSVSTGRIQVHHANAKVDNISNSRQTAKLATVEEGSTENEDGKTHSTVVIQNNTLVSSTTTDPSSEANISMDTLRSQSSSTPYMSPPPTLPRHQAGSGEQFDRRDLTPSSQALIDNAYTDLRKHHRLNQAIDQQGADLKDQVCDMCRKPGESVSYEQLLQGMLVEGERLLLTGNWLYFTNVEFLDSNGSKTMAQPLGNGRACLTSRALLLLCAEGTLNSTVRKVNEEEKDPKKQRPTYHLDVRKFEQIYYRSVPLTSVRSVELNVQTGTSAETTLTMREALCCGLCRCFGFHRCNESWKNSRPRTVPISRRTSIVICGSLYLLPQYPIGIVINTSNPLWTDLKIVGIYSSAPRSRCGLGDDAIRKGHYTENRNYSCFSGNIYEEISEDSRVATIVQH</sequence>
<evidence type="ECO:0000256" key="1">
    <source>
        <dbReference type="SAM" id="MobiDB-lite"/>
    </source>
</evidence>
<feature type="compositionally biased region" description="Polar residues" evidence="1">
    <location>
        <begin position="108"/>
        <end position="138"/>
    </location>
</feature>
<proteinExistence type="predicted"/>
<evidence type="ECO:0000313" key="3">
    <source>
        <dbReference type="Proteomes" id="UP001162480"/>
    </source>
</evidence>
<name>A0AA36BA52_OCTVU</name>
<dbReference type="Proteomes" id="UP001162480">
    <property type="component" value="Chromosome 11"/>
</dbReference>
<feature type="compositionally biased region" description="Polar residues" evidence="1">
    <location>
        <begin position="82"/>
        <end position="91"/>
    </location>
</feature>
<feature type="compositionally biased region" description="Low complexity" evidence="1">
    <location>
        <begin position="17"/>
        <end position="35"/>
    </location>
</feature>
<reference evidence="2" key="1">
    <citation type="submission" date="2023-08" db="EMBL/GenBank/DDBJ databases">
        <authorList>
            <person name="Alioto T."/>
            <person name="Alioto T."/>
            <person name="Gomez Garrido J."/>
        </authorList>
    </citation>
    <scope>NUCLEOTIDE SEQUENCE</scope>
</reference>
<protein>
    <submittedName>
        <fullName evidence="2">Uncharacterized protein</fullName>
    </submittedName>
</protein>
<organism evidence="2 3">
    <name type="scientific">Octopus vulgaris</name>
    <name type="common">Common octopus</name>
    <dbReference type="NCBI Taxonomy" id="6645"/>
    <lineage>
        <taxon>Eukaryota</taxon>
        <taxon>Metazoa</taxon>
        <taxon>Spiralia</taxon>
        <taxon>Lophotrochozoa</taxon>
        <taxon>Mollusca</taxon>
        <taxon>Cephalopoda</taxon>
        <taxon>Coleoidea</taxon>
        <taxon>Octopodiformes</taxon>
        <taxon>Octopoda</taxon>
        <taxon>Incirrata</taxon>
        <taxon>Octopodidae</taxon>
        <taxon>Octopus</taxon>
    </lineage>
</organism>
<dbReference type="AlphaFoldDB" id="A0AA36BA52"/>
<feature type="compositionally biased region" description="Low complexity" evidence="1">
    <location>
        <begin position="46"/>
        <end position="69"/>
    </location>
</feature>
<feature type="compositionally biased region" description="Gly residues" evidence="1">
    <location>
        <begin position="36"/>
        <end position="45"/>
    </location>
</feature>
<keyword evidence="3" id="KW-1185">Reference proteome</keyword>
<feature type="region of interest" description="Disordered" evidence="1">
    <location>
        <begin position="1"/>
        <end position="168"/>
    </location>
</feature>
<gene>
    <name evidence="2" type="ORF">OCTVUL_1B013510</name>
</gene>
<evidence type="ECO:0000313" key="2">
    <source>
        <dbReference type="EMBL" id="CAI9730650.1"/>
    </source>
</evidence>
<accession>A0AA36BA52</accession>
<dbReference type="EMBL" id="OX597824">
    <property type="protein sequence ID" value="CAI9730650.1"/>
    <property type="molecule type" value="Genomic_DNA"/>
</dbReference>